<name>A0ABR7GB51_9FIRM</name>
<feature type="transmembrane region" description="Helical" evidence="1">
    <location>
        <begin position="66"/>
        <end position="85"/>
    </location>
</feature>
<keyword evidence="1" id="KW-0472">Membrane</keyword>
<keyword evidence="1" id="KW-1133">Transmembrane helix</keyword>
<reference evidence="2 3" key="1">
    <citation type="submission" date="2020-08" db="EMBL/GenBank/DDBJ databases">
        <title>Genome public.</title>
        <authorList>
            <person name="Liu C."/>
            <person name="Sun Q."/>
        </authorList>
    </citation>
    <scope>NUCLEOTIDE SEQUENCE [LARGE SCALE GENOMIC DNA]</scope>
    <source>
        <strain evidence="2 3">NSJ-13</strain>
    </source>
</reference>
<dbReference type="EMBL" id="JACOPE010000001">
    <property type="protein sequence ID" value="MBC5684662.1"/>
    <property type="molecule type" value="Genomic_DNA"/>
</dbReference>
<proteinExistence type="predicted"/>
<dbReference type="Proteomes" id="UP000631576">
    <property type="component" value="Unassembled WGS sequence"/>
</dbReference>
<accession>A0ABR7GB51</accession>
<gene>
    <name evidence="2" type="ORF">H8S40_14170</name>
</gene>
<organism evidence="2 3">
    <name type="scientific">Ruminococcus hominis</name>
    <dbReference type="NCBI Taxonomy" id="2763065"/>
    <lineage>
        <taxon>Bacteria</taxon>
        <taxon>Bacillati</taxon>
        <taxon>Bacillota</taxon>
        <taxon>Clostridia</taxon>
        <taxon>Eubacteriales</taxon>
        <taxon>Oscillospiraceae</taxon>
        <taxon>Ruminococcus</taxon>
    </lineage>
</organism>
<keyword evidence="3" id="KW-1185">Reference proteome</keyword>
<evidence type="ECO:0000313" key="3">
    <source>
        <dbReference type="Proteomes" id="UP000631576"/>
    </source>
</evidence>
<dbReference type="RefSeq" id="WP_118724075.1">
    <property type="nucleotide sequence ID" value="NZ_JACOPE010000001.1"/>
</dbReference>
<comment type="caution">
    <text evidence="2">The sequence shown here is derived from an EMBL/GenBank/DDBJ whole genome shotgun (WGS) entry which is preliminary data.</text>
</comment>
<evidence type="ECO:0000256" key="1">
    <source>
        <dbReference type="SAM" id="Phobius"/>
    </source>
</evidence>
<protein>
    <submittedName>
        <fullName evidence="2">Uncharacterized protein</fullName>
    </submittedName>
</protein>
<evidence type="ECO:0000313" key="2">
    <source>
        <dbReference type="EMBL" id="MBC5684662.1"/>
    </source>
</evidence>
<keyword evidence="1" id="KW-0812">Transmembrane</keyword>
<sequence length="91" mass="10401">MCLILTFLAAVFTSIICFSHPQFIQQFQLHKLALMYWGATLMWSIDGVFQLREGEAFFDLSLNDTFLGIVVIICGVVLWGLTTFAHRRKTV</sequence>